<proteinExistence type="predicted"/>
<reference evidence="1" key="1">
    <citation type="submission" date="2022-04" db="EMBL/GenBank/DDBJ databases">
        <title>Genome of the entomopathogenic fungus Entomophthora muscae.</title>
        <authorList>
            <person name="Elya C."/>
            <person name="Lovett B.R."/>
            <person name="Lee E."/>
            <person name="Macias A.M."/>
            <person name="Hajek A.E."/>
            <person name="De Bivort B.L."/>
            <person name="Kasson M.T."/>
            <person name="De Fine Licht H.H."/>
            <person name="Stajich J.E."/>
        </authorList>
    </citation>
    <scope>NUCLEOTIDE SEQUENCE</scope>
    <source>
        <strain evidence="1">Berkeley</strain>
    </source>
</reference>
<name>A0ACC2T0R2_9FUNG</name>
<evidence type="ECO:0000313" key="1">
    <source>
        <dbReference type="EMBL" id="KAJ9068244.1"/>
    </source>
</evidence>
<accession>A0ACC2T0R2</accession>
<evidence type="ECO:0000313" key="2">
    <source>
        <dbReference type="Proteomes" id="UP001165960"/>
    </source>
</evidence>
<gene>
    <name evidence="1" type="ORF">DSO57_1030598</name>
</gene>
<dbReference type="Proteomes" id="UP001165960">
    <property type="component" value="Unassembled WGS sequence"/>
</dbReference>
<comment type="caution">
    <text evidence="1">The sequence shown here is derived from an EMBL/GenBank/DDBJ whole genome shotgun (WGS) entry which is preliminary data.</text>
</comment>
<organism evidence="1 2">
    <name type="scientific">Entomophthora muscae</name>
    <dbReference type="NCBI Taxonomy" id="34485"/>
    <lineage>
        <taxon>Eukaryota</taxon>
        <taxon>Fungi</taxon>
        <taxon>Fungi incertae sedis</taxon>
        <taxon>Zoopagomycota</taxon>
        <taxon>Entomophthoromycotina</taxon>
        <taxon>Entomophthoromycetes</taxon>
        <taxon>Entomophthorales</taxon>
        <taxon>Entomophthoraceae</taxon>
        <taxon>Entomophthora</taxon>
    </lineage>
</organism>
<keyword evidence="2" id="KW-1185">Reference proteome</keyword>
<dbReference type="EMBL" id="QTSX02003762">
    <property type="protein sequence ID" value="KAJ9068244.1"/>
    <property type="molecule type" value="Genomic_DNA"/>
</dbReference>
<sequence>MGQDNSKVEVRSHHRKVLPSSVVAPSKESQAAYRKENFKNSYEQSLESSQSTLENSLSLFGTSPTLGSPQLSKLYEIFGGEVGSAEDPGNIEISLSPNLSENPSLLTVLSTSVPSDSFLPEHLKRRPSLPPPSQSLSTPNLAQRHRRTHNRGFQGNSSFDGIVTVVEYLNSSEDPIIAKLKGLPKYPSSFSTGGSQSNSQSSVLGTATFPFPGLWSRSSPAPKPPRLPIATSVSLDDHVKQMAAAYQTHTLTACRLLIRNQLKLVAEVKDAESSCSHIATYTAPHLNHLKESHAQFETTLEALREEVGKTRLLLKGIFKSIEKINSFFPQTERIGYLKYQDQSQFPSLHQAYRKAMLKGSAPQFSTRPTGSGILGRRRRESAVVLTLDSVLSERHRPYSTTCGEFYNREIDRPLSSTSRASIEEFGFSASQRLHDIASRPPTSSGYRAYTPSIRNASPSLRHSGCASTYVDKDINTPPMSPIKFPQDLESMLLLPPDINTSSNYPSRSPNDFATFNGLLLRVSTKVSLAKD</sequence>
<protein>
    <submittedName>
        <fullName evidence="1">Uncharacterized protein</fullName>
    </submittedName>
</protein>